<dbReference type="Gene3D" id="3.60.60.10">
    <property type="entry name" value="Penicillin V Acylase, Chain A"/>
    <property type="match status" value="1"/>
</dbReference>
<dbReference type="Pfam" id="PF03577">
    <property type="entry name" value="Peptidase_C69"/>
    <property type="match status" value="1"/>
</dbReference>
<name>A0A1B6CC42_9HEMI</name>
<accession>A0A1B6CC42</accession>
<evidence type="ECO:0008006" key="3">
    <source>
        <dbReference type="Google" id="ProtNLM"/>
    </source>
</evidence>
<protein>
    <recommendedName>
        <fullName evidence="3">Secernin-2</fullName>
    </recommendedName>
</protein>
<dbReference type="GO" id="GO:0070004">
    <property type="term" value="F:cysteine-type exopeptidase activity"/>
    <property type="evidence" value="ECO:0007669"/>
    <property type="project" value="InterPro"/>
</dbReference>
<dbReference type="InterPro" id="IPR005322">
    <property type="entry name" value="Peptidase_C69"/>
</dbReference>
<comment type="similarity">
    <text evidence="1">Belongs to the peptidase C69 family. Secernin subfamily.</text>
</comment>
<dbReference type="GO" id="GO:0006508">
    <property type="term" value="P:proteolysis"/>
    <property type="evidence" value="ECO:0007669"/>
    <property type="project" value="InterPro"/>
</dbReference>
<dbReference type="AlphaFoldDB" id="A0A1B6CC42"/>
<evidence type="ECO:0000313" key="2">
    <source>
        <dbReference type="EMBL" id="JAS11027.1"/>
    </source>
</evidence>
<gene>
    <name evidence="2" type="ORF">g.25027</name>
</gene>
<dbReference type="PANTHER" id="PTHR12994:SF17">
    <property type="entry name" value="LD30995P"/>
    <property type="match status" value="1"/>
</dbReference>
<sequence length="409" mass="45351">MIHGCDTFIVLPPLTAHGGIIFGKNSDRPSDEVQEVIYEPSNNFENGGKVKCTFIEIDQASSTKAVLLSKPAWMWGAEMGANDCGVVIGNEAVYTLVNQENISEKRLLGMDLVRLGLERASTADEAVSIITKLLETHGQGGPCSNSIADFYYHNSFLIADPNEAYVLETAGRLWAVEKVTEGHRNISNCLSITTNICRMSDNLKSYAIDNNLWDGQGELNFSAIFSSGGSCDREKNGRELLNNLTADKKFNVQRMFKILRDKESGICMPMNESFTSTGSQVSVLSPPGSGKPHCHWVTATPDPSLSVFKPFIFTPSVKISQYTISPKTEDDSPEADRTHNLYRLHKAAVINRINVLSQLQTMEQSCVEDVEKFITNFEPGQSLVEFDELLKDIVETEVKFYKKANKKTL</sequence>
<dbReference type="PANTHER" id="PTHR12994">
    <property type="entry name" value="SECERNIN"/>
    <property type="match status" value="1"/>
</dbReference>
<organism evidence="2">
    <name type="scientific">Clastoptera arizonana</name>
    <name type="common">Arizona spittle bug</name>
    <dbReference type="NCBI Taxonomy" id="38151"/>
    <lineage>
        <taxon>Eukaryota</taxon>
        <taxon>Metazoa</taxon>
        <taxon>Ecdysozoa</taxon>
        <taxon>Arthropoda</taxon>
        <taxon>Hexapoda</taxon>
        <taxon>Insecta</taxon>
        <taxon>Pterygota</taxon>
        <taxon>Neoptera</taxon>
        <taxon>Paraneoptera</taxon>
        <taxon>Hemiptera</taxon>
        <taxon>Auchenorrhyncha</taxon>
        <taxon>Cercopoidea</taxon>
        <taxon>Clastopteridae</taxon>
        <taxon>Clastoptera</taxon>
    </lineage>
</organism>
<evidence type="ECO:0000256" key="1">
    <source>
        <dbReference type="ARBA" id="ARBA00005705"/>
    </source>
</evidence>
<dbReference type="GO" id="GO:0016805">
    <property type="term" value="F:dipeptidase activity"/>
    <property type="evidence" value="ECO:0007669"/>
    <property type="project" value="InterPro"/>
</dbReference>
<dbReference type="EMBL" id="GEDC01026271">
    <property type="protein sequence ID" value="JAS11027.1"/>
    <property type="molecule type" value="Transcribed_RNA"/>
</dbReference>
<proteinExistence type="inferred from homology"/>
<reference evidence="2" key="1">
    <citation type="submission" date="2015-12" db="EMBL/GenBank/DDBJ databases">
        <title>De novo transcriptome assembly of four potential Pierce s Disease insect vectors from Arizona vineyards.</title>
        <authorList>
            <person name="Tassone E.E."/>
        </authorList>
    </citation>
    <scope>NUCLEOTIDE SEQUENCE</scope>
</reference>